<accession>A0AAV4G1I1</accession>
<evidence type="ECO:0000313" key="3">
    <source>
        <dbReference type="Proteomes" id="UP000762676"/>
    </source>
</evidence>
<comment type="caution">
    <text evidence="2">The sequence shown here is derived from an EMBL/GenBank/DDBJ whole genome shotgun (WGS) entry which is preliminary data.</text>
</comment>
<sequence>MAQTKEEERLQQLEGGTAGISEKFAGPSEQETVALNQLCDLPSLSKIFMNTMARRMAETDWDQAEDPRGWSCCRGLAPARPVMTDLWCQ</sequence>
<keyword evidence="3" id="KW-1185">Reference proteome</keyword>
<dbReference type="EMBL" id="BMAT01011802">
    <property type="protein sequence ID" value="GFR79392.1"/>
    <property type="molecule type" value="Genomic_DNA"/>
</dbReference>
<reference evidence="2 3" key="1">
    <citation type="journal article" date="2021" name="Elife">
        <title>Chloroplast acquisition without the gene transfer in kleptoplastic sea slugs, Plakobranchus ocellatus.</title>
        <authorList>
            <person name="Maeda T."/>
            <person name="Takahashi S."/>
            <person name="Yoshida T."/>
            <person name="Shimamura S."/>
            <person name="Takaki Y."/>
            <person name="Nagai Y."/>
            <person name="Toyoda A."/>
            <person name="Suzuki Y."/>
            <person name="Arimoto A."/>
            <person name="Ishii H."/>
            <person name="Satoh N."/>
            <person name="Nishiyama T."/>
            <person name="Hasebe M."/>
            <person name="Maruyama T."/>
            <person name="Minagawa J."/>
            <person name="Obokata J."/>
            <person name="Shigenobu S."/>
        </authorList>
    </citation>
    <scope>NUCLEOTIDE SEQUENCE [LARGE SCALE GENOMIC DNA]</scope>
</reference>
<evidence type="ECO:0000313" key="2">
    <source>
        <dbReference type="EMBL" id="GFR79392.1"/>
    </source>
</evidence>
<feature type="compositionally biased region" description="Basic and acidic residues" evidence="1">
    <location>
        <begin position="1"/>
        <end position="11"/>
    </location>
</feature>
<dbReference type="AlphaFoldDB" id="A0AAV4G1I1"/>
<evidence type="ECO:0000256" key="1">
    <source>
        <dbReference type="SAM" id="MobiDB-lite"/>
    </source>
</evidence>
<organism evidence="2 3">
    <name type="scientific">Elysia marginata</name>
    <dbReference type="NCBI Taxonomy" id="1093978"/>
    <lineage>
        <taxon>Eukaryota</taxon>
        <taxon>Metazoa</taxon>
        <taxon>Spiralia</taxon>
        <taxon>Lophotrochozoa</taxon>
        <taxon>Mollusca</taxon>
        <taxon>Gastropoda</taxon>
        <taxon>Heterobranchia</taxon>
        <taxon>Euthyneura</taxon>
        <taxon>Panpulmonata</taxon>
        <taxon>Sacoglossa</taxon>
        <taxon>Placobranchoidea</taxon>
        <taxon>Plakobranchidae</taxon>
        <taxon>Elysia</taxon>
    </lineage>
</organism>
<dbReference type="Proteomes" id="UP000762676">
    <property type="component" value="Unassembled WGS sequence"/>
</dbReference>
<gene>
    <name evidence="2" type="ORF">ElyMa_005873600</name>
</gene>
<protein>
    <submittedName>
        <fullName evidence="2">Uncharacterized protein</fullName>
    </submittedName>
</protein>
<proteinExistence type="predicted"/>
<name>A0AAV4G1I1_9GAST</name>
<feature type="region of interest" description="Disordered" evidence="1">
    <location>
        <begin position="1"/>
        <end position="23"/>
    </location>
</feature>